<dbReference type="CDD" id="cd17535">
    <property type="entry name" value="REC_NarL-like"/>
    <property type="match status" value="1"/>
</dbReference>
<dbReference type="GO" id="GO:0003677">
    <property type="term" value="F:DNA binding"/>
    <property type="evidence" value="ECO:0007669"/>
    <property type="project" value="UniProtKB-KW"/>
</dbReference>
<keyword evidence="1" id="KW-0805">Transcription regulation</keyword>
<proteinExistence type="predicted"/>
<evidence type="ECO:0000256" key="1">
    <source>
        <dbReference type="ARBA" id="ARBA00023015"/>
    </source>
</evidence>
<feature type="modified residue" description="4-aspartylphosphate" evidence="4">
    <location>
        <position position="55"/>
    </location>
</feature>
<dbReference type="Proteomes" id="UP000002218">
    <property type="component" value="Chromosome"/>
</dbReference>
<protein>
    <submittedName>
        <fullName evidence="6">Response regulator receiver protein</fullName>
    </submittedName>
</protein>
<dbReference type="GO" id="GO:0000160">
    <property type="term" value="P:phosphorelay signal transduction system"/>
    <property type="evidence" value="ECO:0007669"/>
    <property type="project" value="InterPro"/>
</dbReference>
<gene>
    <name evidence="6" type="ordered locus">Namu_1992</name>
</gene>
<dbReference type="Gene3D" id="3.40.50.2300">
    <property type="match status" value="1"/>
</dbReference>
<evidence type="ECO:0000256" key="2">
    <source>
        <dbReference type="ARBA" id="ARBA00023125"/>
    </source>
</evidence>
<evidence type="ECO:0000256" key="4">
    <source>
        <dbReference type="PROSITE-ProRule" id="PRU00169"/>
    </source>
</evidence>
<keyword evidence="7" id="KW-1185">Reference proteome</keyword>
<dbReference type="AlphaFoldDB" id="C8XHH1"/>
<dbReference type="eggNOG" id="COG2197">
    <property type="taxonomic scope" value="Bacteria"/>
</dbReference>
<keyword evidence="2" id="KW-0238">DNA-binding</keyword>
<dbReference type="STRING" id="479431.Namu_1992"/>
<dbReference type="PROSITE" id="PS50110">
    <property type="entry name" value="RESPONSE_REGULATORY"/>
    <property type="match status" value="1"/>
</dbReference>
<name>C8XHH1_NAKMY</name>
<dbReference type="InterPro" id="IPR039420">
    <property type="entry name" value="WalR-like"/>
</dbReference>
<reference evidence="7" key="1">
    <citation type="submission" date="2009-09" db="EMBL/GenBank/DDBJ databases">
        <title>The complete genome of Nakamurella multipartita DSM 44233.</title>
        <authorList>
            <consortium name="US DOE Joint Genome Institute (JGI-PGF)"/>
            <person name="Lucas S."/>
            <person name="Copeland A."/>
            <person name="Lapidus A."/>
            <person name="Glavina del Rio T."/>
            <person name="Dalin E."/>
            <person name="Tice H."/>
            <person name="Bruce D."/>
            <person name="Goodwin L."/>
            <person name="Pitluck S."/>
            <person name="Kyrpides N."/>
            <person name="Mavromatis K."/>
            <person name="Ivanova N."/>
            <person name="Ovchinnikova G."/>
            <person name="Sims D."/>
            <person name="Meincke L."/>
            <person name="Brettin T."/>
            <person name="Detter J.C."/>
            <person name="Han C."/>
            <person name="Larimer F."/>
            <person name="Land M."/>
            <person name="Hauser L."/>
            <person name="Markowitz V."/>
            <person name="Cheng J.-F."/>
            <person name="Hugenholtz P."/>
            <person name="Woyke T."/>
            <person name="Wu D."/>
            <person name="Klenk H.-P."/>
            <person name="Eisen J.A."/>
        </authorList>
    </citation>
    <scope>NUCLEOTIDE SEQUENCE [LARGE SCALE GENOMIC DNA]</scope>
    <source>
        <strain evidence="7">ATCC 700099 / DSM 44233 / CIP 104796 / JCM 9543 / NBRC 105858 / Y-104</strain>
    </source>
</reference>
<feature type="domain" description="Response regulatory" evidence="5">
    <location>
        <begin position="4"/>
        <end position="120"/>
    </location>
</feature>
<evidence type="ECO:0000313" key="7">
    <source>
        <dbReference type="Proteomes" id="UP000002218"/>
    </source>
</evidence>
<evidence type="ECO:0000313" key="6">
    <source>
        <dbReference type="EMBL" id="ACV78377.1"/>
    </source>
</evidence>
<evidence type="ECO:0000259" key="5">
    <source>
        <dbReference type="PROSITE" id="PS50110"/>
    </source>
</evidence>
<sequence>MVLTVFLVDVHEAVRRAVAELLDEEEDLRVVGEAGSVAEALTRIPVLEPDIAVLDLRLPDGNGIELCRELRSRMPHLACVMLTSCADQQAIREATLAGADGYVIKDVRGVELAWSLRMVAAGRTRPAPAGVLAERSS</sequence>
<accession>C8XHH1</accession>
<dbReference type="InterPro" id="IPR001789">
    <property type="entry name" value="Sig_transdc_resp-reg_receiver"/>
</dbReference>
<dbReference type="PANTHER" id="PTHR43214:SF24">
    <property type="entry name" value="TRANSCRIPTIONAL REGULATORY PROTEIN NARL-RELATED"/>
    <property type="match status" value="1"/>
</dbReference>
<dbReference type="InParanoid" id="C8XHH1"/>
<dbReference type="InterPro" id="IPR011006">
    <property type="entry name" value="CheY-like_superfamily"/>
</dbReference>
<organism evidence="6 7">
    <name type="scientific">Nakamurella multipartita (strain ATCC 700099 / DSM 44233 / CIP 104796 / JCM 9543 / NBRC 105858 / Y-104)</name>
    <name type="common">Microsphaera multipartita</name>
    <dbReference type="NCBI Taxonomy" id="479431"/>
    <lineage>
        <taxon>Bacteria</taxon>
        <taxon>Bacillati</taxon>
        <taxon>Actinomycetota</taxon>
        <taxon>Actinomycetes</taxon>
        <taxon>Nakamurellales</taxon>
        <taxon>Nakamurellaceae</taxon>
        <taxon>Nakamurella</taxon>
    </lineage>
</organism>
<evidence type="ECO:0000256" key="3">
    <source>
        <dbReference type="ARBA" id="ARBA00023163"/>
    </source>
</evidence>
<dbReference type="SUPFAM" id="SSF52172">
    <property type="entry name" value="CheY-like"/>
    <property type="match status" value="1"/>
</dbReference>
<dbReference type="PANTHER" id="PTHR43214">
    <property type="entry name" value="TWO-COMPONENT RESPONSE REGULATOR"/>
    <property type="match status" value="1"/>
</dbReference>
<dbReference type="Pfam" id="PF00072">
    <property type="entry name" value="Response_reg"/>
    <property type="match status" value="1"/>
</dbReference>
<reference evidence="6 7" key="2">
    <citation type="journal article" date="2010" name="Stand. Genomic Sci.">
        <title>Complete genome sequence of Nakamurella multipartita type strain (Y-104).</title>
        <authorList>
            <person name="Tice H."/>
            <person name="Mayilraj S."/>
            <person name="Sims D."/>
            <person name="Lapidus A."/>
            <person name="Nolan M."/>
            <person name="Lucas S."/>
            <person name="Glavina Del Rio T."/>
            <person name="Copeland A."/>
            <person name="Cheng J.F."/>
            <person name="Meincke L."/>
            <person name="Bruce D."/>
            <person name="Goodwin L."/>
            <person name="Pitluck S."/>
            <person name="Ivanova N."/>
            <person name="Mavromatis K."/>
            <person name="Ovchinnikova G."/>
            <person name="Pati A."/>
            <person name="Chen A."/>
            <person name="Palaniappan K."/>
            <person name="Land M."/>
            <person name="Hauser L."/>
            <person name="Chang Y.J."/>
            <person name="Jeffries C.D."/>
            <person name="Detter J.C."/>
            <person name="Brettin T."/>
            <person name="Rohde M."/>
            <person name="Goker M."/>
            <person name="Bristow J."/>
            <person name="Eisen J.A."/>
            <person name="Markowitz V."/>
            <person name="Hugenholtz P."/>
            <person name="Kyrpides N.C."/>
            <person name="Klenk H.P."/>
            <person name="Chen F."/>
        </authorList>
    </citation>
    <scope>NUCLEOTIDE SEQUENCE [LARGE SCALE GENOMIC DNA]</scope>
    <source>
        <strain evidence="7">ATCC 700099 / DSM 44233 / CIP 104796 / JCM 9543 / NBRC 105858 / Y-104</strain>
    </source>
</reference>
<keyword evidence="4" id="KW-0597">Phosphoprotein</keyword>
<keyword evidence="3" id="KW-0804">Transcription</keyword>
<dbReference type="SMART" id="SM00448">
    <property type="entry name" value="REC"/>
    <property type="match status" value="1"/>
</dbReference>
<dbReference type="InterPro" id="IPR058245">
    <property type="entry name" value="NreC/VraR/RcsB-like_REC"/>
</dbReference>
<dbReference type="EMBL" id="CP001737">
    <property type="protein sequence ID" value="ACV78377.1"/>
    <property type="molecule type" value="Genomic_DNA"/>
</dbReference>
<dbReference type="HOGENOM" id="CLU_000445_69_15_11"/>
<dbReference type="KEGG" id="nml:Namu_1992"/>